<proteinExistence type="predicted"/>
<sequence>MWHGSWWRPRHRRPGPVRRRRTRETHVTDKPREPRQPREASEASEAGAAGPWLSLAEVEAIARDAHAQQVDKAGRPYVEHLEAVASRTASYGGDDAQVAAGWLHDAIEDDVLTLNWLASAALPQRTKDIVVALTKRTGEPLQDYAARILATPGAVTVKDADLSSNSAPDRLALLPDAALRARLTAKYDLTRRLIHPDTHNDTDKRPAPGTGADGDPDDATLLAGLDRESARARQAWHELARFTAGWAVEPGDMEWHEGHATYGPRVHALTQALTAVGAVTPAYAWTSFAEPVLAPDGTYTPGDAVRAATAVVRGERFCEGSIGTAWKSARLFAVVRALSDVSPVPAEAEPGTEVGGNGPRL</sequence>
<dbReference type="Gene3D" id="1.10.3210.10">
    <property type="entry name" value="Hypothetical protein af1432"/>
    <property type="match status" value="1"/>
</dbReference>
<accession>A0A931BDR2</accession>
<dbReference type="AlphaFoldDB" id="A0A931BDR2"/>
<comment type="caution">
    <text evidence="2">The sequence shown here is derived from an EMBL/GenBank/DDBJ whole genome shotgun (WGS) entry which is preliminary data.</text>
</comment>
<organism evidence="2 3">
    <name type="scientific">Streptacidiphilus fuscans</name>
    <dbReference type="NCBI Taxonomy" id="2789292"/>
    <lineage>
        <taxon>Bacteria</taxon>
        <taxon>Bacillati</taxon>
        <taxon>Actinomycetota</taxon>
        <taxon>Actinomycetes</taxon>
        <taxon>Kitasatosporales</taxon>
        <taxon>Streptomycetaceae</taxon>
        <taxon>Streptacidiphilus</taxon>
    </lineage>
</organism>
<reference evidence="2" key="1">
    <citation type="submission" date="2020-11" db="EMBL/GenBank/DDBJ databases">
        <title>Isolation and identification of active actinomycetes.</title>
        <authorList>
            <person name="Yu B."/>
        </authorList>
    </citation>
    <scope>NUCLEOTIDE SEQUENCE</scope>
    <source>
        <strain evidence="2">NEAU-YB345</strain>
    </source>
</reference>
<feature type="region of interest" description="Disordered" evidence="1">
    <location>
        <begin position="1"/>
        <end position="49"/>
    </location>
</feature>
<evidence type="ECO:0000313" key="3">
    <source>
        <dbReference type="Proteomes" id="UP000657385"/>
    </source>
</evidence>
<keyword evidence="3" id="KW-1185">Reference proteome</keyword>
<feature type="compositionally biased region" description="Basic residues" evidence="1">
    <location>
        <begin position="8"/>
        <end position="23"/>
    </location>
</feature>
<dbReference type="InterPro" id="IPR045425">
    <property type="entry name" value="DUF6508"/>
</dbReference>
<dbReference type="Proteomes" id="UP000657385">
    <property type="component" value="Unassembled WGS sequence"/>
</dbReference>
<feature type="compositionally biased region" description="Basic and acidic residues" evidence="1">
    <location>
        <begin position="24"/>
        <end position="41"/>
    </location>
</feature>
<dbReference type="SUPFAM" id="SSF109604">
    <property type="entry name" value="HD-domain/PDEase-like"/>
    <property type="match status" value="1"/>
</dbReference>
<evidence type="ECO:0000256" key="1">
    <source>
        <dbReference type="SAM" id="MobiDB-lite"/>
    </source>
</evidence>
<name>A0A931BDR2_9ACTN</name>
<feature type="region of interest" description="Disordered" evidence="1">
    <location>
        <begin position="194"/>
        <end position="220"/>
    </location>
</feature>
<dbReference type="Pfam" id="PF13328">
    <property type="entry name" value="HD_4"/>
    <property type="match status" value="1"/>
</dbReference>
<gene>
    <name evidence="2" type="ORF">I2501_30370</name>
</gene>
<evidence type="ECO:0000313" key="2">
    <source>
        <dbReference type="EMBL" id="MBF9072338.1"/>
    </source>
</evidence>
<feature type="compositionally biased region" description="Basic and acidic residues" evidence="1">
    <location>
        <begin position="194"/>
        <end position="206"/>
    </location>
</feature>
<protein>
    <submittedName>
        <fullName evidence="2">HD domain-containing protein</fullName>
    </submittedName>
</protein>
<dbReference type="Pfam" id="PF20118">
    <property type="entry name" value="DUF6508"/>
    <property type="match status" value="1"/>
</dbReference>
<dbReference type="EMBL" id="JADPRT010000016">
    <property type="protein sequence ID" value="MBF9072338.1"/>
    <property type="molecule type" value="Genomic_DNA"/>
</dbReference>